<dbReference type="GO" id="GO:0043709">
    <property type="term" value="P:cell adhesion involved in single-species biofilm formation"/>
    <property type="evidence" value="ECO:0007669"/>
    <property type="project" value="TreeGrafter"/>
</dbReference>
<dbReference type="GO" id="GO:0005886">
    <property type="term" value="C:plasma membrane"/>
    <property type="evidence" value="ECO:0007669"/>
    <property type="project" value="TreeGrafter"/>
</dbReference>
<gene>
    <name evidence="3" type="ORF">FG383_08845</name>
</gene>
<dbReference type="SMART" id="SM00267">
    <property type="entry name" value="GGDEF"/>
    <property type="match status" value="1"/>
</dbReference>
<dbReference type="InterPro" id="IPR043128">
    <property type="entry name" value="Rev_trsase/Diguanyl_cyclase"/>
</dbReference>
<dbReference type="Pfam" id="PF13181">
    <property type="entry name" value="TPR_8"/>
    <property type="match status" value="2"/>
</dbReference>
<keyword evidence="1" id="KW-0802">TPR repeat</keyword>
<dbReference type="PROSITE" id="PS50887">
    <property type="entry name" value="GGDEF"/>
    <property type="match status" value="1"/>
</dbReference>
<dbReference type="InterPro" id="IPR000160">
    <property type="entry name" value="GGDEF_dom"/>
</dbReference>
<dbReference type="AlphaFoldDB" id="A0A544TD92"/>
<dbReference type="Gene3D" id="1.25.40.10">
    <property type="entry name" value="Tetratricopeptide repeat domain"/>
    <property type="match status" value="2"/>
</dbReference>
<feature type="repeat" description="TPR" evidence="1">
    <location>
        <begin position="207"/>
        <end position="240"/>
    </location>
</feature>
<proteinExistence type="predicted"/>
<dbReference type="Pfam" id="PF13424">
    <property type="entry name" value="TPR_12"/>
    <property type="match status" value="1"/>
</dbReference>
<dbReference type="Pfam" id="PF00990">
    <property type="entry name" value="GGDEF"/>
    <property type="match status" value="1"/>
</dbReference>
<keyword evidence="4" id="KW-1185">Reference proteome</keyword>
<dbReference type="PANTHER" id="PTHR45138">
    <property type="entry name" value="REGULATORY COMPONENTS OF SENSORY TRANSDUCTION SYSTEM"/>
    <property type="match status" value="1"/>
</dbReference>
<dbReference type="SUPFAM" id="SSF48452">
    <property type="entry name" value="TPR-like"/>
    <property type="match status" value="2"/>
</dbReference>
<sequence length="546" mass="63536">MISESKTLMEKINEAKEIALKYPSEAFETASSTYKEARISKAKKEEAASLFVMALACRSMTKLESCYDYAYDAYLKYEELGDQAGIASALNLIGVVYFYNGMYEQSLENFLNARRFATEPDDDAILSRIYNNMGEVYREVGNMEEALAAYEKALYIAEKQDIKRNQAVILLNMGWVCFNQHYLDESFAYYRKSYDMLLELDDVTSLAEVENKIGKIYYLQQDYEQAKRYYMQALERLKAIGNKFYTIEVLINLAEFELRVDEDSFLNYMEEAIKNGEEIQARQYLSRIFNQLSVFYESKGQFDLALNYYKKYHLLEQVIGSTTMSHKLEIIKLELNKLFAGKEMEEIAKMNEHLKNEISTQKKIVEDLEQTNQHLSGEVFYDDLTKLANRKYFTKYLNEFWNDESNADINVALLMIDIDYFKRYNDFHGHIEGDRCLQQVGNCMKTVIEDHGGILGRFGGEEFVGFLKHISQKEFLQIAEELRKSVETMSLLYCWEQHAYPITISVGAAFGQCEQFESKDNMYAIADEELYKAKTTGRNQVKVFAK</sequence>
<dbReference type="PANTHER" id="PTHR45138:SF9">
    <property type="entry name" value="DIGUANYLATE CYCLASE DGCM-RELATED"/>
    <property type="match status" value="1"/>
</dbReference>
<dbReference type="Proteomes" id="UP000318937">
    <property type="component" value="Unassembled WGS sequence"/>
</dbReference>
<dbReference type="OrthoDB" id="9759607at2"/>
<evidence type="ECO:0000259" key="2">
    <source>
        <dbReference type="PROSITE" id="PS50887"/>
    </source>
</evidence>
<dbReference type="Gene3D" id="3.30.70.270">
    <property type="match status" value="1"/>
</dbReference>
<protein>
    <submittedName>
        <fullName evidence="3">Diguanylate cyclase</fullName>
    </submittedName>
</protein>
<reference evidence="3 4" key="1">
    <citation type="submission" date="2019-05" db="EMBL/GenBank/DDBJ databases">
        <title>Psychrobacillus vulpis sp. nov., a new species isolated from feces of a red fox that inhabits in The Tablas de Daimiel Natural Park, Albacete, Spain.</title>
        <authorList>
            <person name="Rodriguez M."/>
            <person name="Reina J.C."/>
            <person name="Bejar V."/>
            <person name="Llamas I."/>
        </authorList>
    </citation>
    <scope>NUCLEOTIDE SEQUENCE [LARGE SCALE GENOMIC DNA]</scope>
    <source>
        <strain evidence="3 4">NHI-2</strain>
    </source>
</reference>
<dbReference type="FunFam" id="3.30.70.270:FF:000001">
    <property type="entry name" value="Diguanylate cyclase domain protein"/>
    <property type="match status" value="1"/>
</dbReference>
<accession>A0A544TD92</accession>
<dbReference type="GO" id="GO:0052621">
    <property type="term" value="F:diguanylate cyclase activity"/>
    <property type="evidence" value="ECO:0007669"/>
    <property type="project" value="TreeGrafter"/>
</dbReference>
<evidence type="ECO:0000256" key="1">
    <source>
        <dbReference type="PROSITE-ProRule" id="PRU00339"/>
    </source>
</evidence>
<dbReference type="InterPro" id="IPR029787">
    <property type="entry name" value="Nucleotide_cyclase"/>
</dbReference>
<dbReference type="EMBL" id="VDGG01000015">
    <property type="protein sequence ID" value="TQR15423.1"/>
    <property type="molecule type" value="Genomic_DNA"/>
</dbReference>
<dbReference type="PROSITE" id="PS50005">
    <property type="entry name" value="TPR"/>
    <property type="match status" value="2"/>
</dbReference>
<dbReference type="GO" id="GO:1902201">
    <property type="term" value="P:negative regulation of bacterial-type flagellum-dependent cell motility"/>
    <property type="evidence" value="ECO:0007669"/>
    <property type="project" value="TreeGrafter"/>
</dbReference>
<dbReference type="InterPro" id="IPR011990">
    <property type="entry name" value="TPR-like_helical_dom_sf"/>
</dbReference>
<evidence type="ECO:0000313" key="4">
    <source>
        <dbReference type="Proteomes" id="UP000318937"/>
    </source>
</evidence>
<name>A0A544TD92_9BACI</name>
<dbReference type="CDD" id="cd01949">
    <property type="entry name" value="GGDEF"/>
    <property type="match status" value="1"/>
</dbReference>
<dbReference type="PROSITE" id="PS50293">
    <property type="entry name" value="TPR_REGION"/>
    <property type="match status" value="1"/>
</dbReference>
<dbReference type="SMART" id="SM00028">
    <property type="entry name" value="TPR"/>
    <property type="match status" value="5"/>
</dbReference>
<dbReference type="SUPFAM" id="SSF55073">
    <property type="entry name" value="Nucleotide cyclase"/>
    <property type="match status" value="1"/>
</dbReference>
<evidence type="ECO:0000313" key="3">
    <source>
        <dbReference type="EMBL" id="TQR15423.1"/>
    </source>
</evidence>
<dbReference type="InterPro" id="IPR050469">
    <property type="entry name" value="Diguanylate_Cyclase"/>
</dbReference>
<feature type="repeat" description="TPR" evidence="1">
    <location>
        <begin position="127"/>
        <end position="160"/>
    </location>
</feature>
<organism evidence="3 4">
    <name type="scientific">Psychrobacillus soli</name>
    <dbReference type="NCBI Taxonomy" id="1543965"/>
    <lineage>
        <taxon>Bacteria</taxon>
        <taxon>Bacillati</taxon>
        <taxon>Bacillota</taxon>
        <taxon>Bacilli</taxon>
        <taxon>Bacillales</taxon>
        <taxon>Bacillaceae</taxon>
        <taxon>Psychrobacillus</taxon>
    </lineage>
</organism>
<comment type="caution">
    <text evidence="3">The sequence shown here is derived from an EMBL/GenBank/DDBJ whole genome shotgun (WGS) entry which is preliminary data.</text>
</comment>
<dbReference type="NCBIfam" id="TIGR00254">
    <property type="entry name" value="GGDEF"/>
    <property type="match status" value="1"/>
</dbReference>
<dbReference type="RefSeq" id="WP_142606995.1">
    <property type="nucleotide sequence ID" value="NZ_VDGG01000015.1"/>
</dbReference>
<dbReference type="InterPro" id="IPR019734">
    <property type="entry name" value="TPR_rpt"/>
</dbReference>
<feature type="domain" description="GGDEF" evidence="2">
    <location>
        <begin position="409"/>
        <end position="546"/>
    </location>
</feature>